<feature type="transmembrane region" description="Helical" evidence="6">
    <location>
        <begin position="174"/>
        <end position="196"/>
    </location>
</feature>
<dbReference type="GO" id="GO:0022857">
    <property type="term" value="F:transmembrane transporter activity"/>
    <property type="evidence" value="ECO:0007669"/>
    <property type="project" value="InterPro"/>
</dbReference>
<keyword evidence="2 6" id="KW-0812">Transmembrane</keyword>
<feature type="transmembrane region" description="Helical" evidence="6">
    <location>
        <begin position="20"/>
        <end position="41"/>
    </location>
</feature>
<dbReference type="InterPro" id="IPR052952">
    <property type="entry name" value="MFS-Transporter"/>
</dbReference>
<dbReference type="AlphaFoldDB" id="A0A1V3XVJ8"/>
<name>A0A1V3XVJ8_MYCKA</name>
<gene>
    <name evidence="8" type="ORF">BZL29_1050</name>
</gene>
<feature type="compositionally biased region" description="Basic residues" evidence="5">
    <location>
        <begin position="405"/>
        <end position="418"/>
    </location>
</feature>
<feature type="domain" description="Major facilitator superfamily (MFS) profile" evidence="7">
    <location>
        <begin position="16"/>
        <end position="395"/>
    </location>
</feature>
<protein>
    <submittedName>
        <fullName evidence="8">Sugar (And other) transporter family protein</fullName>
    </submittedName>
</protein>
<accession>A0A1V3XVJ8</accession>
<feature type="region of interest" description="Disordered" evidence="5">
    <location>
        <begin position="405"/>
        <end position="469"/>
    </location>
</feature>
<keyword evidence="4 6" id="KW-0472">Membrane</keyword>
<comment type="subcellular location">
    <subcellularLocation>
        <location evidence="1">Cell membrane</location>
        <topology evidence="1">Multi-pass membrane protein</topology>
    </subcellularLocation>
</comment>
<evidence type="ECO:0000256" key="5">
    <source>
        <dbReference type="SAM" id="MobiDB-lite"/>
    </source>
</evidence>
<evidence type="ECO:0000313" key="8">
    <source>
        <dbReference type="EMBL" id="OOK83224.1"/>
    </source>
</evidence>
<dbReference type="InterPro" id="IPR036259">
    <property type="entry name" value="MFS_trans_sf"/>
</dbReference>
<feature type="transmembrane region" description="Helical" evidence="6">
    <location>
        <begin position="355"/>
        <end position="376"/>
    </location>
</feature>
<feature type="transmembrane region" description="Helical" evidence="6">
    <location>
        <begin position="312"/>
        <end position="334"/>
    </location>
</feature>
<evidence type="ECO:0000256" key="1">
    <source>
        <dbReference type="ARBA" id="ARBA00004651"/>
    </source>
</evidence>
<sequence>MPRQPSDPGELSLFARWSIVVVSLLVTASSFLFINGVAFLIPRLEAARGTPLTQAGLLASMPSWGMVVTLVAWGYVLDRVGERLVMTVGSALTAAAAYAAASVHSLTLMGVYLFLGGMAAASCNSAGGRLVSGWFPPHQRGLAMGIRQTAQPLGIALGALVIPELAEQGAHAGLMFPAVACTVAAVASLIGVADAPRKSRKVATDEELASPYRGSSVLWRIHAVSALLMMPQTVTVTFMLVWLMNHHGWSVAAAGGLVTVSQLLGALGRIAVGRWSDYVGSRMRPVRIIAIAAASALFLLALTDNIGSRYDVLLMIAIAVIAVLDNGLEATAITEFAGPYWSGRALGTQNTTQRLMAAAGPPLFGALITTAAYPLAWALCGLFPLAAVPLVPTRLLPPGLETRARRQSVRRHRWRQAVRARELPTRPRLAGPPGSSRPAAADEHRRHRRDRPVAAPRRGLPKCRNEKYH</sequence>
<dbReference type="Gene3D" id="1.20.1250.20">
    <property type="entry name" value="MFS general substrate transporter like domains"/>
    <property type="match status" value="2"/>
</dbReference>
<comment type="caution">
    <text evidence="8">The sequence shown here is derived from an EMBL/GenBank/DDBJ whole genome shotgun (WGS) entry which is preliminary data.</text>
</comment>
<feature type="transmembrane region" description="Helical" evidence="6">
    <location>
        <begin position="249"/>
        <end position="267"/>
    </location>
</feature>
<dbReference type="Pfam" id="PF07690">
    <property type="entry name" value="MFS_1"/>
    <property type="match status" value="1"/>
</dbReference>
<reference evidence="8 9" key="1">
    <citation type="submission" date="2017-02" db="EMBL/GenBank/DDBJ databases">
        <title>Complete genome sequences of Mycobacterium kansasii strains isolated from rhesus macaques.</title>
        <authorList>
            <person name="Panda A."/>
            <person name="Nagaraj S."/>
            <person name="Zhao X."/>
            <person name="Tettelin H."/>
            <person name="Detolla L.J."/>
        </authorList>
    </citation>
    <scope>NUCLEOTIDE SEQUENCE [LARGE SCALE GENOMIC DNA]</scope>
    <source>
        <strain evidence="8 9">11-3469</strain>
    </source>
</reference>
<dbReference type="PANTHER" id="PTHR23527">
    <property type="entry name" value="BLL3282 PROTEIN"/>
    <property type="match status" value="1"/>
</dbReference>
<evidence type="ECO:0000256" key="6">
    <source>
        <dbReference type="SAM" id="Phobius"/>
    </source>
</evidence>
<evidence type="ECO:0000256" key="3">
    <source>
        <dbReference type="ARBA" id="ARBA00022989"/>
    </source>
</evidence>
<dbReference type="SUPFAM" id="SSF103473">
    <property type="entry name" value="MFS general substrate transporter"/>
    <property type="match status" value="1"/>
</dbReference>
<evidence type="ECO:0000256" key="2">
    <source>
        <dbReference type="ARBA" id="ARBA00022692"/>
    </source>
</evidence>
<organism evidence="8 9">
    <name type="scientific">Mycobacterium kansasii</name>
    <dbReference type="NCBI Taxonomy" id="1768"/>
    <lineage>
        <taxon>Bacteria</taxon>
        <taxon>Bacillati</taxon>
        <taxon>Actinomycetota</taxon>
        <taxon>Actinomycetes</taxon>
        <taxon>Mycobacteriales</taxon>
        <taxon>Mycobacteriaceae</taxon>
        <taxon>Mycobacterium</taxon>
    </lineage>
</organism>
<dbReference type="PANTHER" id="PTHR23527:SF1">
    <property type="entry name" value="BLL3282 PROTEIN"/>
    <property type="match status" value="1"/>
</dbReference>
<evidence type="ECO:0000259" key="7">
    <source>
        <dbReference type="PROSITE" id="PS50850"/>
    </source>
</evidence>
<feature type="transmembrane region" description="Helical" evidence="6">
    <location>
        <begin position="53"/>
        <end position="76"/>
    </location>
</feature>
<feature type="transmembrane region" description="Helical" evidence="6">
    <location>
        <begin position="217"/>
        <end position="243"/>
    </location>
</feature>
<dbReference type="InterPro" id="IPR011701">
    <property type="entry name" value="MFS"/>
</dbReference>
<dbReference type="GO" id="GO:0005886">
    <property type="term" value="C:plasma membrane"/>
    <property type="evidence" value="ECO:0007669"/>
    <property type="project" value="UniProtKB-SubCell"/>
</dbReference>
<dbReference type="STRING" id="1768.B1T50_23580"/>
<evidence type="ECO:0000313" key="9">
    <source>
        <dbReference type="Proteomes" id="UP000188532"/>
    </source>
</evidence>
<proteinExistence type="predicted"/>
<dbReference type="Proteomes" id="UP000188532">
    <property type="component" value="Unassembled WGS sequence"/>
</dbReference>
<dbReference type="PROSITE" id="PS50850">
    <property type="entry name" value="MFS"/>
    <property type="match status" value="1"/>
</dbReference>
<dbReference type="InterPro" id="IPR020846">
    <property type="entry name" value="MFS_dom"/>
</dbReference>
<evidence type="ECO:0000256" key="4">
    <source>
        <dbReference type="ARBA" id="ARBA00023136"/>
    </source>
</evidence>
<keyword evidence="3 6" id="KW-1133">Transmembrane helix</keyword>
<dbReference type="CDD" id="cd17475">
    <property type="entry name" value="MFS_MT3072_like"/>
    <property type="match status" value="1"/>
</dbReference>
<feature type="transmembrane region" description="Helical" evidence="6">
    <location>
        <begin position="288"/>
        <end position="306"/>
    </location>
</feature>
<dbReference type="EMBL" id="MVBN01000001">
    <property type="protein sequence ID" value="OOK83224.1"/>
    <property type="molecule type" value="Genomic_DNA"/>
</dbReference>